<feature type="domain" description="Big-1" evidence="3">
    <location>
        <begin position="78"/>
        <end position="174"/>
    </location>
</feature>
<dbReference type="InterPro" id="IPR003344">
    <property type="entry name" value="Big_1_dom"/>
</dbReference>
<proteinExistence type="inferred from homology"/>
<evidence type="ECO:0000256" key="2">
    <source>
        <dbReference type="SAM" id="SignalP"/>
    </source>
</evidence>
<dbReference type="EMBL" id="AZRA01000048">
    <property type="protein sequence ID" value="KDB52527.1"/>
    <property type="molecule type" value="Genomic_DNA"/>
</dbReference>
<protein>
    <recommendedName>
        <fullName evidence="3">Big-1 domain-containing protein</fullName>
    </recommendedName>
</protein>
<comment type="similarity">
    <text evidence="1">Belongs to the intimin/invasin family.</text>
</comment>
<sequence>MATRRTSTDRQGLDFMTTTITALRASALALAAAAVLAGCGGGGSDAGCVSFSGSCTTSTDSSSSSGSSSGSTTAAAASITVDMSADTISASTPGTVTAVAKNADGTPAAGALVTFAVANGAATLTLERVKTDANGRATTTLQPVAGKIGADIVAASFTPASSTTALSAQTVFSVSATNVSLNAVTAAPASISSYGASVITVSVTGASSASPVTIDFSSTCATAGKATLSPTSITVTGSSASTTYQDKGCAATDRISASISATSQQKQVDLVVAAPIAQSLEFVSASPDKICLAGSGCEISSKVSFKLKDQYNNPITNRTVNFSLDIPNVATLGSTALPTDASGVVTVSVTAKATPTPVRVRAQVADDPTLSTVSNALAINAGLPTQNAFSFSASTYNPDGWSRDGTESDIRVQLNDRFGNPVPDGTVISFVAEGASVIPAKCATASGVCTTKFVTSNARPADGRVDVVAYAQGEETFVDADGNQQYTAGESFNDLGKVFVDANENGVMDLATGEFVAGLDANGQWDGNTYVRVSRRFVLADASRPPRLQAGLCTSGATPVASGLGLVLQPTTSTCRVKQLICVRDANTAADAKGGNPIPSGATLAVTTKAKGASVKIDNTPVVSQLDNTPTQHLLTVELDDCTKALEAGGAIDLTIKMPNGQSYPYDLGRIN</sequence>
<organism evidence="4 5">
    <name type="scientific">Sphaerotilus natans subsp. natans DSM 6575</name>
    <dbReference type="NCBI Taxonomy" id="1286631"/>
    <lineage>
        <taxon>Bacteria</taxon>
        <taxon>Pseudomonadati</taxon>
        <taxon>Pseudomonadota</taxon>
        <taxon>Betaproteobacteria</taxon>
        <taxon>Burkholderiales</taxon>
        <taxon>Sphaerotilaceae</taxon>
        <taxon>Sphaerotilus</taxon>
    </lineage>
</organism>
<dbReference type="SMART" id="SM00634">
    <property type="entry name" value="BID_1"/>
    <property type="match status" value="2"/>
</dbReference>
<feature type="signal peptide" evidence="2">
    <location>
        <begin position="1"/>
        <end position="37"/>
    </location>
</feature>
<dbReference type="SUPFAM" id="SSF49373">
    <property type="entry name" value="Invasin/intimin cell-adhesion fragments"/>
    <property type="match status" value="2"/>
</dbReference>
<comment type="caution">
    <text evidence="4">The sequence shown here is derived from an EMBL/GenBank/DDBJ whole genome shotgun (WGS) entry which is preliminary data.</text>
</comment>
<reference evidence="4 5" key="1">
    <citation type="journal article" date="2014" name="FEMS Microbiol. Ecol.">
        <title>Sphaerotilus natans encrusted with nanoball-shaped Fe(III) oxide minerals formed by nitrate-reducing mixotrophic Fe(II) oxidation.</title>
        <authorList>
            <person name="Park S."/>
            <person name="Kim D.H."/>
            <person name="Lee J.H."/>
            <person name="Hur H.G."/>
        </authorList>
    </citation>
    <scope>NUCLEOTIDE SEQUENCE [LARGE SCALE GENOMIC DNA]</scope>
    <source>
        <strain evidence="4 5">DSM 6575</strain>
    </source>
</reference>
<dbReference type="Gene3D" id="2.60.40.10">
    <property type="entry name" value="Immunoglobulins"/>
    <property type="match status" value="3"/>
</dbReference>
<name>A0A059KM49_9BURK</name>
<dbReference type="eggNOG" id="COG2831">
    <property type="taxonomic scope" value="Bacteria"/>
</dbReference>
<feature type="chain" id="PRO_5001580044" description="Big-1 domain-containing protein" evidence="2">
    <location>
        <begin position="38"/>
        <end position="672"/>
    </location>
</feature>
<dbReference type="PROSITE" id="PS51127">
    <property type="entry name" value="BIG1"/>
    <property type="match status" value="1"/>
</dbReference>
<dbReference type="InterPro" id="IPR013783">
    <property type="entry name" value="Ig-like_fold"/>
</dbReference>
<evidence type="ECO:0000313" key="4">
    <source>
        <dbReference type="EMBL" id="KDB52527.1"/>
    </source>
</evidence>
<keyword evidence="5" id="KW-1185">Reference proteome</keyword>
<dbReference type="InterPro" id="IPR008964">
    <property type="entry name" value="Invasin/intimin_cell_adhesion"/>
</dbReference>
<dbReference type="AlphaFoldDB" id="A0A059KM49"/>
<evidence type="ECO:0000259" key="3">
    <source>
        <dbReference type="PROSITE" id="PS51127"/>
    </source>
</evidence>
<accession>A0A059KM49</accession>
<dbReference type="PATRIC" id="fig|1286631.3.peg.1838"/>
<gene>
    <name evidence="4" type="ORF">X805_18690</name>
</gene>
<keyword evidence="2" id="KW-0732">Signal</keyword>
<dbReference type="STRING" id="34103.SAMN05421778_11957"/>
<evidence type="ECO:0000313" key="5">
    <source>
        <dbReference type="Proteomes" id="UP000026714"/>
    </source>
</evidence>
<dbReference type="Proteomes" id="UP000026714">
    <property type="component" value="Unassembled WGS sequence"/>
</dbReference>
<evidence type="ECO:0000256" key="1">
    <source>
        <dbReference type="ARBA" id="ARBA00010116"/>
    </source>
</evidence>